<evidence type="ECO:0000313" key="4">
    <source>
        <dbReference type="Proteomes" id="UP000548476"/>
    </source>
</evidence>
<organism evidence="3 4">
    <name type="scientific">Phytomonospora endophytica</name>
    <dbReference type="NCBI Taxonomy" id="714109"/>
    <lineage>
        <taxon>Bacteria</taxon>
        <taxon>Bacillati</taxon>
        <taxon>Actinomycetota</taxon>
        <taxon>Actinomycetes</taxon>
        <taxon>Micromonosporales</taxon>
        <taxon>Micromonosporaceae</taxon>
        <taxon>Phytomonospora</taxon>
    </lineage>
</organism>
<evidence type="ECO:0000313" key="3">
    <source>
        <dbReference type="EMBL" id="MBB6036942.1"/>
    </source>
</evidence>
<keyword evidence="1" id="KW-0732">Signal</keyword>
<sequence>MGRHSLGRLALATAAGTALIAGVTNVPGAHADASIASTTEVDGAGALTDDFHDNYDDLGGSLCHGCANSSNTDAVILWQSILAVDGFLTANKSTISGSFGTQTRDATKAWQTARGLSADGKVGDATWSMADNNLIYLPSGAIQYRNPSGNGYVSFLRGGEAWADGTYALYTTKAMDGTSVNNQTSRNVFLFKRTIVFN</sequence>
<evidence type="ECO:0000256" key="1">
    <source>
        <dbReference type="SAM" id="SignalP"/>
    </source>
</evidence>
<gene>
    <name evidence="3" type="ORF">HNR73_004815</name>
</gene>
<feature type="signal peptide" evidence="1">
    <location>
        <begin position="1"/>
        <end position="20"/>
    </location>
</feature>
<dbReference type="InterPro" id="IPR002477">
    <property type="entry name" value="Peptidoglycan-bd-like"/>
</dbReference>
<feature type="domain" description="Peptidoglycan binding-like" evidence="2">
    <location>
        <begin position="73"/>
        <end position="128"/>
    </location>
</feature>
<keyword evidence="4" id="KW-1185">Reference proteome</keyword>
<evidence type="ECO:0000259" key="2">
    <source>
        <dbReference type="Pfam" id="PF01471"/>
    </source>
</evidence>
<feature type="chain" id="PRO_5039079664" description="Peptidoglycan binding-like domain-containing protein" evidence="1">
    <location>
        <begin position="21"/>
        <end position="198"/>
    </location>
</feature>
<dbReference type="Gene3D" id="1.10.101.10">
    <property type="entry name" value="PGBD-like superfamily/PGBD"/>
    <property type="match status" value="1"/>
</dbReference>
<dbReference type="AlphaFoldDB" id="A0A841FTS0"/>
<accession>A0A841FTS0</accession>
<dbReference type="Pfam" id="PF01471">
    <property type="entry name" value="PG_binding_1"/>
    <property type="match status" value="1"/>
</dbReference>
<dbReference type="InterPro" id="IPR036365">
    <property type="entry name" value="PGBD-like_sf"/>
</dbReference>
<name>A0A841FTS0_9ACTN</name>
<dbReference type="RefSeq" id="WP_184789769.1">
    <property type="nucleotide sequence ID" value="NZ_BONT01000056.1"/>
</dbReference>
<protein>
    <recommendedName>
        <fullName evidence="2">Peptidoglycan binding-like domain-containing protein</fullName>
    </recommendedName>
</protein>
<dbReference type="SUPFAM" id="SSF47090">
    <property type="entry name" value="PGBD-like"/>
    <property type="match status" value="1"/>
</dbReference>
<comment type="caution">
    <text evidence="3">The sequence shown here is derived from an EMBL/GenBank/DDBJ whole genome shotgun (WGS) entry which is preliminary data.</text>
</comment>
<dbReference type="Proteomes" id="UP000548476">
    <property type="component" value="Unassembled WGS sequence"/>
</dbReference>
<proteinExistence type="predicted"/>
<dbReference type="EMBL" id="JACHGT010000010">
    <property type="protein sequence ID" value="MBB6036942.1"/>
    <property type="molecule type" value="Genomic_DNA"/>
</dbReference>
<reference evidence="3 4" key="1">
    <citation type="submission" date="2020-08" db="EMBL/GenBank/DDBJ databases">
        <title>Genomic Encyclopedia of Type Strains, Phase IV (KMG-IV): sequencing the most valuable type-strain genomes for metagenomic binning, comparative biology and taxonomic classification.</title>
        <authorList>
            <person name="Goeker M."/>
        </authorList>
    </citation>
    <scope>NUCLEOTIDE SEQUENCE [LARGE SCALE GENOMIC DNA]</scope>
    <source>
        <strain evidence="3 4">YIM 65646</strain>
    </source>
</reference>
<dbReference type="InterPro" id="IPR036366">
    <property type="entry name" value="PGBDSf"/>
</dbReference>